<gene>
    <name evidence="1" type="ordered locus">Mahau_2465</name>
</gene>
<accession>F3ZX01</accession>
<dbReference type="EMBL" id="CP002360">
    <property type="protein sequence ID" value="AEE97623.1"/>
    <property type="molecule type" value="Genomic_DNA"/>
</dbReference>
<proteinExistence type="predicted"/>
<dbReference type="Proteomes" id="UP000008457">
    <property type="component" value="Chromosome"/>
</dbReference>
<evidence type="ECO:0000313" key="2">
    <source>
        <dbReference type="Proteomes" id="UP000008457"/>
    </source>
</evidence>
<evidence type="ECO:0000313" key="1">
    <source>
        <dbReference type="EMBL" id="AEE97623.1"/>
    </source>
</evidence>
<dbReference type="STRING" id="697281.Mahau_2465"/>
<keyword evidence="2" id="KW-1185">Reference proteome</keyword>
<reference evidence="2" key="1">
    <citation type="submission" date="2010-11" db="EMBL/GenBank/DDBJ databases">
        <title>The complete genome of Mahella australiensis DSM 15567.</title>
        <authorList>
            <consortium name="US DOE Joint Genome Institute (JGI-PGF)"/>
            <person name="Lucas S."/>
            <person name="Copeland A."/>
            <person name="Lapidus A."/>
            <person name="Bruce D."/>
            <person name="Goodwin L."/>
            <person name="Pitluck S."/>
            <person name="Kyrpides N."/>
            <person name="Mavromatis K."/>
            <person name="Pagani I."/>
            <person name="Ivanova N."/>
            <person name="Teshima H."/>
            <person name="Brettin T."/>
            <person name="Detter J.C."/>
            <person name="Han C."/>
            <person name="Tapia R."/>
            <person name="Land M."/>
            <person name="Hauser L."/>
            <person name="Markowitz V."/>
            <person name="Cheng J.-F."/>
            <person name="Hugenholtz P."/>
            <person name="Woyke T."/>
            <person name="Wu D."/>
            <person name="Spring S."/>
            <person name="Pukall R."/>
            <person name="Steenblock K."/>
            <person name="Schneider S."/>
            <person name="Klenk H.-P."/>
            <person name="Eisen J.A."/>
        </authorList>
    </citation>
    <scope>NUCLEOTIDE SEQUENCE [LARGE SCALE GENOMIC DNA]</scope>
    <source>
        <strain evidence="2">DSM 15567 / CIP 107919 / 50-1 BON</strain>
    </source>
</reference>
<dbReference type="AlphaFoldDB" id="F3ZX01"/>
<organism evidence="1 2">
    <name type="scientific">Mahella australiensis (strain DSM 15567 / CIP 107919 / 50-1 BON)</name>
    <dbReference type="NCBI Taxonomy" id="697281"/>
    <lineage>
        <taxon>Bacteria</taxon>
        <taxon>Bacillati</taxon>
        <taxon>Bacillota</taxon>
        <taxon>Clostridia</taxon>
        <taxon>Thermoanaerobacterales</taxon>
        <taxon>Thermoanaerobacterales Family IV. Incertae Sedis</taxon>
        <taxon>Mahella</taxon>
    </lineage>
</organism>
<protein>
    <submittedName>
        <fullName evidence="1">Uncharacterized protein</fullName>
    </submittedName>
</protein>
<sequence>MGERKSILELGKEQDTRILRYLEQNRYVVLTPKGYVNLTGQIEPVLVDTIEKADALPYYMAVVYAEKYRGRIISVLNLRHK</sequence>
<dbReference type="HOGENOM" id="CLU_2569749_0_0_9"/>
<name>F3ZX01_MAHA5</name>
<dbReference type="RefSeq" id="WP_013782049.1">
    <property type="nucleotide sequence ID" value="NC_015520.1"/>
</dbReference>
<dbReference type="KEGG" id="mas:Mahau_2465"/>
<reference evidence="1 2" key="2">
    <citation type="journal article" date="2011" name="Stand. Genomic Sci.">
        <title>Complete genome sequence of Mahella australiensis type strain (50-1 BON).</title>
        <authorList>
            <person name="Sikorski J."/>
            <person name="Teshima H."/>
            <person name="Nolan M."/>
            <person name="Lucas S."/>
            <person name="Hammon N."/>
            <person name="Deshpande S."/>
            <person name="Cheng J.F."/>
            <person name="Pitluck S."/>
            <person name="Liolios K."/>
            <person name="Pagani I."/>
            <person name="Ivanova N."/>
            <person name="Huntemann M."/>
            <person name="Mavromatis K."/>
            <person name="Ovchinikova G."/>
            <person name="Pati A."/>
            <person name="Tapia R."/>
            <person name="Han C."/>
            <person name="Goodwin L."/>
            <person name="Chen A."/>
            <person name="Palaniappan K."/>
            <person name="Land M."/>
            <person name="Hauser L."/>
            <person name="Ngatchou-Djao O.D."/>
            <person name="Rohde M."/>
            <person name="Pukall R."/>
            <person name="Spring S."/>
            <person name="Abt B."/>
            <person name="Goker M."/>
            <person name="Detter J.C."/>
            <person name="Woyke T."/>
            <person name="Bristow J."/>
            <person name="Markowitz V."/>
            <person name="Hugenholtz P."/>
            <person name="Eisen J.A."/>
            <person name="Kyrpides N.C."/>
            <person name="Klenk H.P."/>
            <person name="Lapidus A."/>
        </authorList>
    </citation>
    <scope>NUCLEOTIDE SEQUENCE [LARGE SCALE GENOMIC DNA]</scope>
    <source>
        <strain evidence="2">DSM 15567 / CIP 107919 / 50-1 BON</strain>
    </source>
</reference>